<feature type="region of interest" description="Disordered" evidence="1">
    <location>
        <begin position="1"/>
        <end position="44"/>
    </location>
</feature>
<organism evidence="2 3">
    <name type="scientific">Liparis tanakae</name>
    <name type="common">Tanaka's snailfish</name>
    <dbReference type="NCBI Taxonomy" id="230148"/>
    <lineage>
        <taxon>Eukaryota</taxon>
        <taxon>Metazoa</taxon>
        <taxon>Chordata</taxon>
        <taxon>Craniata</taxon>
        <taxon>Vertebrata</taxon>
        <taxon>Euteleostomi</taxon>
        <taxon>Actinopterygii</taxon>
        <taxon>Neopterygii</taxon>
        <taxon>Teleostei</taxon>
        <taxon>Neoteleostei</taxon>
        <taxon>Acanthomorphata</taxon>
        <taxon>Eupercaria</taxon>
        <taxon>Perciformes</taxon>
        <taxon>Cottioidei</taxon>
        <taxon>Cottales</taxon>
        <taxon>Liparidae</taxon>
        <taxon>Liparis</taxon>
    </lineage>
</organism>
<dbReference type="EMBL" id="SRLO01000397">
    <property type="protein sequence ID" value="TNN57746.1"/>
    <property type="molecule type" value="Genomic_DNA"/>
</dbReference>
<protein>
    <submittedName>
        <fullName evidence="2">Uncharacterized protein</fullName>
    </submittedName>
</protein>
<dbReference type="Proteomes" id="UP000314294">
    <property type="component" value="Unassembled WGS sequence"/>
</dbReference>
<evidence type="ECO:0000313" key="3">
    <source>
        <dbReference type="Proteomes" id="UP000314294"/>
    </source>
</evidence>
<gene>
    <name evidence="2" type="ORF">EYF80_032024</name>
</gene>
<keyword evidence="3" id="KW-1185">Reference proteome</keyword>
<name>A0A4Z2GW49_9TELE</name>
<evidence type="ECO:0000256" key="1">
    <source>
        <dbReference type="SAM" id="MobiDB-lite"/>
    </source>
</evidence>
<dbReference type="AlphaFoldDB" id="A0A4Z2GW49"/>
<reference evidence="2 3" key="1">
    <citation type="submission" date="2019-03" db="EMBL/GenBank/DDBJ databases">
        <title>First draft genome of Liparis tanakae, snailfish: a comprehensive survey of snailfish specific genes.</title>
        <authorList>
            <person name="Kim W."/>
            <person name="Song I."/>
            <person name="Jeong J.-H."/>
            <person name="Kim D."/>
            <person name="Kim S."/>
            <person name="Ryu S."/>
            <person name="Song J.Y."/>
            <person name="Lee S.K."/>
        </authorList>
    </citation>
    <scope>NUCLEOTIDE SEQUENCE [LARGE SCALE GENOMIC DNA]</scope>
    <source>
        <tissue evidence="2">Muscle</tissue>
    </source>
</reference>
<accession>A0A4Z2GW49</accession>
<sequence length="165" mass="17235">MGFVPARAQQRRPSIYLSHSKDSGHLGCRGGGAPPRPNRGRKKTKKDIFKYKDYLCIHYGGVGQALVDEDMNHGGDTEGGSPAVIDPDHQAMKAPVAPLQGFSQGDHPVGVADLKQSEGISPHEGVAKVCVGASVRIYGGHGPDDGAGTAGGWKEGVGLVGWGRD</sequence>
<evidence type="ECO:0000313" key="2">
    <source>
        <dbReference type="EMBL" id="TNN57746.1"/>
    </source>
</evidence>
<proteinExistence type="predicted"/>
<comment type="caution">
    <text evidence="2">The sequence shown here is derived from an EMBL/GenBank/DDBJ whole genome shotgun (WGS) entry which is preliminary data.</text>
</comment>